<dbReference type="Pfam" id="PF11976">
    <property type="entry name" value="Rad60-SLD"/>
    <property type="match status" value="1"/>
</dbReference>
<gene>
    <name evidence="5" type="ORF">APICC_01564</name>
</gene>
<dbReference type="AlphaFoldDB" id="A0A2A3ETE6"/>
<evidence type="ECO:0000256" key="2">
    <source>
        <dbReference type="ARBA" id="ARBA00023242"/>
    </source>
</evidence>
<feature type="domain" description="Rad60/SUMO-like" evidence="4">
    <location>
        <begin position="225"/>
        <end position="291"/>
    </location>
</feature>
<protein>
    <recommendedName>
        <fullName evidence="4">Rad60/SUMO-like domain-containing protein</fullName>
    </recommendedName>
</protein>
<evidence type="ECO:0000313" key="6">
    <source>
        <dbReference type="Proteomes" id="UP000242457"/>
    </source>
</evidence>
<feature type="region of interest" description="Disordered" evidence="3">
    <location>
        <begin position="32"/>
        <end position="89"/>
    </location>
</feature>
<evidence type="ECO:0000256" key="1">
    <source>
        <dbReference type="ARBA" id="ARBA00004123"/>
    </source>
</evidence>
<dbReference type="GO" id="GO:0005634">
    <property type="term" value="C:nucleus"/>
    <property type="evidence" value="ECO:0007669"/>
    <property type="project" value="UniProtKB-SubCell"/>
</dbReference>
<reference evidence="5 6" key="1">
    <citation type="submission" date="2014-07" db="EMBL/GenBank/DDBJ databases">
        <title>Genomic and transcriptomic analysis on Apis cerana provide comprehensive insights into honey bee biology.</title>
        <authorList>
            <person name="Diao Q."/>
            <person name="Sun L."/>
            <person name="Zheng H."/>
            <person name="Zheng H."/>
            <person name="Xu S."/>
            <person name="Wang S."/>
            <person name="Zeng Z."/>
            <person name="Hu F."/>
            <person name="Su S."/>
            <person name="Wu J."/>
        </authorList>
    </citation>
    <scope>NUCLEOTIDE SEQUENCE [LARGE SCALE GENOMIC DNA]</scope>
    <source>
        <tissue evidence="5">Pupae without intestine</tissue>
    </source>
</reference>
<keyword evidence="2" id="KW-0539">Nucleus</keyword>
<dbReference type="Proteomes" id="UP000242457">
    <property type="component" value="Unassembled WGS sequence"/>
</dbReference>
<dbReference type="InterPro" id="IPR022617">
    <property type="entry name" value="Rad60/SUMO-like_dom"/>
</dbReference>
<feature type="compositionally biased region" description="Basic residues" evidence="3">
    <location>
        <begin position="65"/>
        <end position="87"/>
    </location>
</feature>
<dbReference type="EMBL" id="KZ288191">
    <property type="protein sequence ID" value="PBC34419.1"/>
    <property type="molecule type" value="Genomic_DNA"/>
</dbReference>
<dbReference type="OrthoDB" id="442921at2759"/>
<dbReference type="InterPro" id="IPR029071">
    <property type="entry name" value="Ubiquitin-like_domsf"/>
</dbReference>
<organism evidence="5 6">
    <name type="scientific">Apis cerana cerana</name>
    <name type="common">Oriental honeybee</name>
    <dbReference type="NCBI Taxonomy" id="94128"/>
    <lineage>
        <taxon>Eukaryota</taxon>
        <taxon>Metazoa</taxon>
        <taxon>Ecdysozoa</taxon>
        <taxon>Arthropoda</taxon>
        <taxon>Hexapoda</taxon>
        <taxon>Insecta</taxon>
        <taxon>Pterygota</taxon>
        <taxon>Neoptera</taxon>
        <taxon>Endopterygota</taxon>
        <taxon>Hymenoptera</taxon>
        <taxon>Apocrita</taxon>
        <taxon>Aculeata</taxon>
        <taxon>Apoidea</taxon>
        <taxon>Anthophila</taxon>
        <taxon>Apidae</taxon>
        <taxon>Apis</taxon>
    </lineage>
</organism>
<evidence type="ECO:0000259" key="4">
    <source>
        <dbReference type="Pfam" id="PF11976"/>
    </source>
</evidence>
<dbReference type="CDD" id="cd01763">
    <property type="entry name" value="Ubl_SUMO_like"/>
    <property type="match status" value="1"/>
</dbReference>
<dbReference type="SUPFAM" id="SSF54236">
    <property type="entry name" value="Ubiquitin-like"/>
    <property type="match status" value="2"/>
</dbReference>
<keyword evidence="6" id="KW-1185">Reference proteome</keyword>
<accession>A0A2A3ETE6</accession>
<dbReference type="Gene3D" id="3.10.20.90">
    <property type="entry name" value="Phosphatidylinositol 3-kinase Catalytic Subunit, Chain A, domain 1"/>
    <property type="match status" value="2"/>
</dbReference>
<feature type="compositionally biased region" description="Basic and acidic residues" evidence="3">
    <location>
        <begin position="36"/>
        <end position="55"/>
    </location>
</feature>
<dbReference type="PANTHER" id="PTHR47187">
    <property type="entry name" value="NFATC2-INTERACTING PROTEIN"/>
    <property type="match status" value="1"/>
</dbReference>
<dbReference type="InterPro" id="IPR052324">
    <property type="entry name" value="NFATC2-Int_DNA_Repair"/>
</dbReference>
<sequence length="295" mass="34532">METVKLSSSEDDDDIYLNSVAKLKALKKKQTLLQYKDQEKEEEKQANNEELKSEIFNDTVLKQRTNQKIKNKKYTSKHRSAKQKQKKNISETDSDLEIVSIEEKNLSENDLYIVEDNITQYPNPNENENYEINIKILWRSKNIYRLNICQNENFGQIFKYFANLEQVSIDEILITKKDKIIKRNDTPVSINLSIIDILEGGIIKKDNSMILNNVMEKNDNNICMIKIQTTNKKNLTIFVKRDENFKTLLEKCAQEFNIEKSKIKLYFDGELIAVMDTPDSLEIEDEACFDLQFSS</sequence>
<evidence type="ECO:0000256" key="3">
    <source>
        <dbReference type="SAM" id="MobiDB-lite"/>
    </source>
</evidence>
<proteinExistence type="predicted"/>
<evidence type="ECO:0000313" key="5">
    <source>
        <dbReference type="EMBL" id="PBC34419.1"/>
    </source>
</evidence>
<comment type="subcellular location">
    <subcellularLocation>
        <location evidence="1">Nucleus</location>
    </subcellularLocation>
</comment>
<dbReference type="PANTHER" id="PTHR47187:SF1">
    <property type="entry name" value="NFATC2-INTERACTING PROTEIN"/>
    <property type="match status" value="1"/>
</dbReference>
<dbReference type="STRING" id="94128.A0A2A3ETE6"/>
<name>A0A2A3ETE6_APICC</name>
<dbReference type="GO" id="GO:0045944">
    <property type="term" value="P:positive regulation of transcription by RNA polymerase II"/>
    <property type="evidence" value="ECO:0007669"/>
    <property type="project" value="TreeGrafter"/>
</dbReference>